<dbReference type="KEGG" id="beq:BEWA_040770"/>
<dbReference type="VEuPathDB" id="PiroplasmaDB:BEWA_040770"/>
<proteinExistence type="inferred from homology"/>
<dbReference type="SUPFAM" id="SSF56672">
    <property type="entry name" value="DNA/RNA polymerases"/>
    <property type="match status" value="1"/>
</dbReference>
<evidence type="ECO:0000256" key="4">
    <source>
        <dbReference type="ARBA" id="ARBA00022705"/>
    </source>
</evidence>
<dbReference type="GO" id="GO:0000166">
    <property type="term" value="F:nucleotide binding"/>
    <property type="evidence" value="ECO:0007669"/>
    <property type="project" value="InterPro"/>
</dbReference>
<dbReference type="InterPro" id="IPR056435">
    <property type="entry name" value="DPOD/Z_N"/>
</dbReference>
<dbReference type="SUPFAM" id="SSF53098">
    <property type="entry name" value="Ribonuclease H-like"/>
    <property type="match status" value="1"/>
</dbReference>
<dbReference type="Gene3D" id="1.10.287.690">
    <property type="entry name" value="Helix hairpin bin"/>
    <property type="match status" value="1"/>
</dbReference>
<keyword evidence="3 12" id="KW-0548">Nucleotidyltransferase</keyword>
<evidence type="ECO:0000256" key="2">
    <source>
        <dbReference type="ARBA" id="ARBA00022679"/>
    </source>
</evidence>
<dbReference type="Pfam" id="PF03104">
    <property type="entry name" value="DNA_pol_B_exo1"/>
    <property type="match status" value="1"/>
</dbReference>
<dbReference type="Pfam" id="PF24055">
    <property type="entry name" value="POL3_N"/>
    <property type="match status" value="1"/>
</dbReference>
<dbReference type="GO" id="GO:0043625">
    <property type="term" value="C:delta DNA polymerase complex"/>
    <property type="evidence" value="ECO:0007669"/>
    <property type="project" value="UniProtKB-ARBA"/>
</dbReference>
<comment type="similarity">
    <text evidence="1 12">Belongs to the DNA polymerase type-B family.</text>
</comment>
<dbReference type="Gene3D" id="3.30.420.10">
    <property type="entry name" value="Ribonuclease H-like superfamily/Ribonuclease H"/>
    <property type="match status" value="1"/>
</dbReference>
<dbReference type="GO" id="GO:0003887">
    <property type="term" value="F:DNA-directed DNA polymerase activity"/>
    <property type="evidence" value="ECO:0007669"/>
    <property type="project" value="UniProtKB-KW"/>
</dbReference>
<dbReference type="FunFam" id="3.30.420.10:FF:000004">
    <property type="entry name" value="DNA polymerase"/>
    <property type="match status" value="1"/>
</dbReference>
<evidence type="ECO:0000259" key="13">
    <source>
        <dbReference type="Pfam" id="PF00136"/>
    </source>
</evidence>
<dbReference type="InterPro" id="IPR050240">
    <property type="entry name" value="DNA_pol_type-B"/>
</dbReference>
<dbReference type="Gene3D" id="1.10.132.60">
    <property type="entry name" value="DNA polymerase family B, C-terminal domain"/>
    <property type="match status" value="1"/>
</dbReference>
<dbReference type="Pfam" id="PF00136">
    <property type="entry name" value="DNA_pol_B"/>
    <property type="match status" value="1"/>
</dbReference>
<dbReference type="GO" id="GO:0045004">
    <property type="term" value="P:DNA replication proofreading"/>
    <property type="evidence" value="ECO:0007669"/>
    <property type="project" value="TreeGrafter"/>
</dbReference>
<dbReference type="Gene3D" id="3.30.342.10">
    <property type="entry name" value="DNA Polymerase, chain B, domain 1"/>
    <property type="match status" value="1"/>
</dbReference>
<dbReference type="PROSITE" id="PS00116">
    <property type="entry name" value="DNA_POLYMERASE_B"/>
    <property type="match status" value="1"/>
</dbReference>
<evidence type="ECO:0000313" key="17">
    <source>
        <dbReference type="Proteomes" id="UP000031512"/>
    </source>
</evidence>
<comment type="catalytic activity">
    <reaction evidence="11 12">
        <text>DNA(n) + a 2'-deoxyribonucleoside 5'-triphosphate = DNA(n+1) + diphosphate</text>
        <dbReference type="Rhea" id="RHEA:22508"/>
        <dbReference type="Rhea" id="RHEA-COMP:17339"/>
        <dbReference type="Rhea" id="RHEA-COMP:17340"/>
        <dbReference type="ChEBI" id="CHEBI:33019"/>
        <dbReference type="ChEBI" id="CHEBI:61560"/>
        <dbReference type="ChEBI" id="CHEBI:173112"/>
        <dbReference type="EC" id="2.7.7.7"/>
    </reaction>
</comment>
<dbReference type="InterPro" id="IPR006133">
    <property type="entry name" value="DNA-dir_DNA_pol_B_exonuc"/>
</dbReference>
<dbReference type="Gene3D" id="3.90.1600.10">
    <property type="entry name" value="Palm domain of DNA polymerase"/>
    <property type="match status" value="1"/>
</dbReference>
<dbReference type="STRING" id="1537102.L1LFI8"/>
<dbReference type="InterPro" id="IPR006134">
    <property type="entry name" value="DNA-dir_DNA_pol_B_multi_dom"/>
</dbReference>
<reference evidence="16 17" key="1">
    <citation type="journal article" date="2012" name="BMC Genomics">
        <title>Comparative genomic analysis and phylogenetic position of Theileria equi.</title>
        <authorList>
            <person name="Kappmeyer L.S."/>
            <person name="Thiagarajan M."/>
            <person name="Herndon D.R."/>
            <person name="Ramsay J.D."/>
            <person name="Caler E."/>
            <person name="Djikeng A."/>
            <person name="Gillespie J.J."/>
            <person name="Lau A.O."/>
            <person name="Roalson E.H."/>
            <person name="Silva J.C."/>
            <person name="Silva M.G."/>
            <person name="Suarez C.E."/>
            <person name="Ueti M.W."/>
            <person name="Nene V.M."/>
            <person name="Mealey R.H."/>
            <person name="Knowles D.P."/>
            <person name="Brayton K.A."/>
        </authorList>
    </citation>
    <scope>NUCLEOTIDE SEQUENCE [LARGE SCALE GENOMIC DNA]</scope>
    <source>
        <strain evidence="16 17">WA</strain>
    </source>
</reference>
<evidence type="ECO:0000256" key="11">
    <source>
        <dbReference type="ARBA" id="ARBA00049244"/>
    </source>
</evidence>
<dbReference type="InterPro" id="IPR006172">
    <property type="entry name" value="DNA-dir_DNA_pol_B"/>
</dbReference>
<dbReference type="GO" id="GO:0046872">
    <property type="term" value="F:metal ion binding"/>
    <property type="evidence" value="ECO:0007669"/>
    <property type="project" value="UniProtKB-KW"/>
</dbReference>
<keyword evidence="17" id="KW-1185">Reference proteome</keyword>
<evidence type="ECO:0000256" key="6">
    <source>
        <dbReference type="ARBA" id="ARBA00022723"/>
    </source>
</evidence>
<dbReference type="InterPro" id="IPR042087">
    <property type="entry name" value="DNA_pol_B_thumb"/>
</dbReference>
<keyword evidence="6" id="KW-0479">Metal-binding</keyword>
<dbReference type="PANTHER" id="PTHR10322:SF23">
    <property type="entry name" value="DNA POLYMERASE DELTA CATALYTIC SUBUNIT"/>
    <property type="match status" value="1"/>
</dbReference>
<dbReference type="RefSeq" id="XP_004833491.1">
    <property type="nucleotide sequence ID" value="XM_004833434.1"/>
</dbReference>
<evidence type="ECO:0000259" key="14">
    <source>
        <dbReference type="Pfam" id="PF03104"/>
    </source>
</evidence>
<dbReference type="PRINTS" id="PR00106">
    <property type="entry name" value="DNAPOLB"/>
</dbReference>
<keyword evidence="9 12" id="KW-0239">DNA-directed DNA polymerase</keyword>
<dbReference type="EC" id="2.7.7.7" evidence="12"/>
<dbReference type="NCBIfam" id="TIGR00592">
    <property type="entry name" value="pol2"/>
    <property type="match status" value="1"/>
</dbReference>
<dbReference type="EMBL" id="ACOU01000002">
    <property type="protein sequence ID" value="EKX74039.1"/>
    <property type="molecule type" value="Genomic_DNA"/>
</dbReference>
<evidence type="ECO:0000256" key="5">
    <source>
        <dbReference type="ARBA" id="ARBA00022722"/>
    </source>
</evidence>
<feature type="domain" description="DNA-directed DNA polymerase family B exonuclease" evidence="14">
    <location>
        <begin position="202"/>
        <end position="439"/>
    </location>
</feature>
<feature type="domain" description="DNA polymerase delta/zeta catalytic subunit N-terminal" evidence="15">
    <location>
        <begin position="97"/>
        <end position="172"/>
    </location>
</feature>
<dbReference type="InterPro" id="IPR012337">
    <property type="entry name" value="RNaseH-like_sf"/>
</dbReference>
<evidence type="ECO:0000256" key="1">
    <source>
        <dbReference type="ARBA" id="ARBA00005755"/>
    </source>
</evidence>
<name>L1LFI8_THEEQ</name>
<dbReference type="InterPro" id="IPR036397">
    <property type="entry name" value="RNaseH_sf"/>
</dbReference>
<keyword evidence="8" id="KW-0269">Exonuclease</keyword>
<evidence type="ECO:0000313" key="16">
    <source>
        <dbReference type="EMBL" id="EKX74039.1"/>
    </source>
</evidence>
<sequence>MSIEDYQPGPFDEHSFDNHYGTSNNYERFFMTFLRPHFSDIFFQTDADYTYGYAPIDTDVVDMAGDHSNAKKTETPIIRLYGVTKKQESILVHLKNFMPYFYIEKPKNFTEEHITDLIALFSKHLSEQPQFKRSLRFVLNITIVKLTSLMLYKDNGETDFLKITVALPRMVSTLRTFIESGVALQVFDPNNVNARIPLHRITYEANLPYVLRFLLDREVVGGSWLKLPKGSYSVCSGIEKTSHCNIEVMADYDKIISMPLEGEWQSIGPIRILSFDIECVKFSGPGFPNANNDPVIQISSVLHTHGNNVEKTQNFVFTLKECDPLHNANVLCFESEDQLLLAWSDFFRYVDPDFVTGYNIINFDIPYLITRASVLNLERFSQLPRIKKQMTTFKDAIVSNNIMGTYENKDINIEGRILFDVYDLVRRDHKLKSYTLNYVSFEFLKQQKEDVHYSTIAKLQLGSSADRRRIASYCLKDGILPLLLIEKLLLLYNYVEMARVTSTPIKMLISRGQQIRVTMQIYRQCKIMRYAVPVLSTGSRNASNEAGYEGGTVLDPQRGYHKQPIAVLDFQSLYPSIMIAHNLCYSTLIPTSEVDKYPPEHVTRVPGHEGLCFIKSSVRTGVLPIIVSNLIEARKRAKKLMASCTDPMLKSVYDGRQLALKITTNSVYGYTGAASGGFLPCVEVATAITSFGRSMILNTKQSIESHFTAENGYIANAKVVYGDTDSVMINFGTDKIEKAIELGIEAAAKITSEATKPITLVFEKVYRPLLLLNKKRYAGLFYSNATTYEKIDCKGIETVRRDFCPLVQQMMERVLHLLLVDLDLEGAIKFVKSKISELLRNEIDISLLVVTKSLGKVEYDTRLPHVELAKKLKQRDPGKAPGVGDRVSYIIVKGTKGQPQFDRAEEPLYVAENNLPIDTQHYLESIKSTLMRVFEVIMSNTDSLFSGEHTRIITMSSSIDGALSKFVKKVERCLGCKSVIKVPPFCENCSQKKRKEVILKKLEALRTKENDYFTLWTHCQRFEFDRKYKR</sequence>
<dbReference type="GO" id="GO:0006287">
    <property type="term" value="P:base-excision repair, gap-filling"/>
    <property type="evidence" value="ECO:0007669"/>
    <property type="project" value="TreeGrafter"/>
</dbReference>
<organism evidence="16 17">
    <name type="scientific">Theileria equi strain WA</name>
    <dbReference type="NCBI Taxonomy" id="1537102"/>
    <lineage>
        <taxon>Eukaryota</taxon>
        <taxon>Sar</taxon>
        <taxon>Alveolata</taxon>
        <taxon>Apicomplexa</taxon>
        <taxon>Aconoidasida</taxon>
        <taxon>Piroplasmida</taxon>
        <taxon>Theileriidae</taxon>
        <taxon>Theileria</taxon>
    </lineage>
</organism>
<dbReference type="GO" id="GO:0003677">
    <property type="term" value="F:DNA binding"/>
    <property type="evidence" value="ECO:0007669"/>
    <property type="project" value="UniProtKB-KW"/>
</dbReference>
<dbReference type="OrthoDB" id="2414538at2759"/>
<dbReference type="InterPro" id="IPR017964">
    <property type="entry name" value="DNA-dir_DNA_pol_B_CS"/>
</dbReference>
<accession>L1LFI8</accession>
<evidence type="ECO:0000256" key="7">
    <source>
        <dbReference type="ARBA" id="ARBA00022801"/>
    </source>
</evidence>
<keyword evidence="4 12" id="KW-0235">DNA replication</keyword>
<keyword evidence="2 12" id="KW-0808">Transferase</keyword>
<dbReference type="GO" id="GO:0006297">
    <property type="term" value="P:nucleotide-excision repair, DNA gap filling"/>
    <property type="evidence" value="ECO:0007669"/>
    <property type="project" value="TreeGrafter"/>
</dbReference>
<evidence type="ECO:0000256" key="12">
    <source>
        <dbReference type="RuleBase" id="RU000442"/>
    </source>
</evidence>
<dbReference type="Proteomes" id="UP000031512">
    <property type="component" value="Unassembled WGS sequence"/>
</dbReference>
<evidence type="ECO:0000256" key="3">
    <source>
        <dbReference type="ARBA" id="ARBA00022695"/>
    </source>
</evidence>
<protein>
    <recommendedName>
        <fullName evidence="12">DNA polymerase</fullName>
        <ecNumber evidence="12">2.7.7.7</ecNumber>
    </recommendedName>
</protein>
<gene>
    <name evidence="16" type="ORF">BEWA_040770</name>
</gene>
<dbReference type="eggNOG" id="KOG0969">
    <property type="taxonomic scope" value="Eukaryota"/>
</dbReference>
<comment type="caution">
    <text evidence="16">The sequence shown here is derived from an EMBL/GenBank/DDBJ whole genome shotgun (WGS) entry which is preliminary data.</text>
</comment>
<keyword evidence="7" id="KW-0378">Hydrolase</keyword>
<evidence type="ECO:0000259" key="15">
    <source>
        <dbReference type="Pfam" id="PF24055"/>
    </source>
</evidence>
<dbReference type="CDD" id="cd05777">
    <property type="entry name" value="DNA_polB_delta_exo"/>
    <property type="match status" value="1"/>
</dbReference>
<dbReference type="AlphaFoldDB" id="L1LFI8"/>
<evidence type="ECO:0000256" key="10">
    <source>
        <dbReference type="ARBA" id="ARBA00023125"/>
    </source>
</evidence>
<keyword evidence="5" id="KW-0540">Nuclease</keyword>
<dbReference type="PANTHER" id="PTHR10322">
    <property type="entry name" value="DNA POLYMERASE CATALYTIC SUBUNIT"/>
    <property type="match status" value="1"/>
</dbReference>
<evidence type="ECO:0000256" key="9">
    <source>
        <dbReference type="ARBA" id="ARBA00022932"/>
    </source>
</evidence>
<dbReference type="GO" id="GO:0008296">
    <property type="term" value="F:3'-5'-DNA exonuclease activity"/>
    <property type="evidence" value="ECO:0007669"/>
    <property type="project" value="TreeGrafter"/>
</dbReference>
<keyword evidence="10 12" id="KW-0238">DNA-binding</keyword>
<feature type="domain" description="DNA-directed DNA polymerase family B multifunctional" evidence="13">
    <location>
        <begin position="504"/>
        <end position="937"/>
    </location>
</feature>
<dbReference type="GeneID" id="15807487"/>
<dbReference type="InterPro" id="IPR023211">
    <property type="entry name" value="DNA_pol_palm_dom_sf"/>
</dbReference>
<dbReference type="InterPro" id="IPR043502">
    <property type="entry name" value="DNA/RNA_pol_sf"/>
</dbReference>
<dbReference type="SMART" id="SM00486">
    <property type="entry name" value="POLBc"/>
    <property type="match status" value="1"/>
</dbReference>
<evidence type="ECO:0000256" key="8">
    <source>
        <dbReference type="ARBA" id="ARBA00022839"/>
    </source>
</evidence>